<proteinExistence type="predicted"/>
<dbReference type="InterPro" id="IPR004869">
    <property type="entry name" value="MMPL_dom"/>
</dbReference>
<feature type="transmembrane region" description="Helical" evidence="6">
    <location>
        <begin position="109"/>
        <end position="127"/>
    </location>
</feature>
<feature type="domain" description="SSD" evidence="7">
    <location>
        <begin position="322"/>
        <end position="476"/>
    </location>
</feature>
<accession>A0A6M1T376</accession>
<gene>
    <name evidence="8" type="ORF">G3569_16120</name>
</gene>
<dbReference type="PROSITE" id="PS50156">
    <property type="entry name" value="SSD"/>
    <property type="match status" value="2"/>
</dbReference>
<protein>
    <submittedName>
        <fullName evidence="8">MMPL family transporter</fullName>
    </submittedName>
</protein>
<evidence type="ECO:0000256" key="4">
    <source>
        <dbReference type="ARBA" id="ARBA00022989"/>
    </source>
</evidence>
<evidence type="ECO:0000256" key="1">
    <source>
        <dbReference type="ARBA" id="ARBA00004651"/>
    </source>
</evidence>
<dbReference type="Pfam" id="PF03176">
    <property type="entry name" value="MMPL"/>
    <property type="match status" value="2"/>
</dbReference>
<feature type="transmembrane region" description="Helical" evidence="6">
    <location>
        <begin position="54"/>
        <end position="77"/>
    </location>
</feature>
<feature type="transmembrane region" description="Helical" evidence="6">
    <location>
        <begin position="355"/>
        <end position="377"/>
    </location>
</feature>
<feature type="domain" description="SSD" evidence="7">
    <location>
        <begin position="1"/>
        <end position="76"/>
    </location>
</feature>
<feature type="transmembrane region" description="Helical" evidence="6">
    <location>
        <begin position="456"/>
        <end position="477"/>
    </location>
</feature>
<dbReference type="PANTHER" id="PTHR33406:SF13">
    <property type="entry name" value="MEMBRANE PROTEIN YDFJ"/>
    <property type="match status" value="1"/>
</dbReference>
<comment type="subcellular location">
    <subcellularLocation>
        <location evidence="1">Cell membrane</location>
        <topology evidence="1">Multi-pass membrane protein</topology>
    </subcellularLocation>
</comment>
<evidence type="ECO:0000259" key="7">
    <source>
        <dbReference type="PROSITE" id="PS50156"/>
    </source>
</evidence>
<evidence type="ECO:0000256" key="5">
    <source>
        <dbReference type="ARBA" id="ARBA00023136"/>
    </source>
</evidence>
<name>A0A6M1T376_9BACT</name>
<dbReference type="Proteomes" id="UP000479132">
    <property type="component" value="Unassembled WGS sequence"/>
</dbReference>
<dbReference type="Gene3D" id="1.20.1640.10">
    <property type="entry name" value="Multidrug efflux transporter AcrB transmembrane domain"/>
    <property type="match status" value="2"/>
</dbReference>
<dbReference type="PANTHER" id="PTHR33406">
    <property type="entry name" value="MEMBRANE PROTEIN MJ1562-RELATED"/>
    <property type="match status" value="1"/>
</dbReference>
<dbReference type="EMBL" id="JAALLS010000026">
    <property type="protein sequence ID" value="NGP89886.1"/>
    <property type="molecule type" value="Genomic_DNA"/>
</dbReference>
<dbReference type="SUPFAM" id="SSF82866">
    <property type="entry name" value="Multidrug efflux transporter AcrB transmembrane domain"/>
    <property type="match status" value="2"/>
</dbReference>
<dbReference type="InterPro" id="IPR000731">
    <property type="entry name" value="SSD"/>
</dbReference>
<reference evidence="8 9" key="1">
    <citation type="submission" date="2020-02" db="EMBL/GenBank/DDBJ databases">
        <title>Aliifodinibius halophilus 2W32, complete genome.</title>
        <authorList>
            <person name="Li Y."/>
            <person name="Wu S."/>
        </authorList>
    </citation>
    <scope>NUCLEOTIDE SEQUENCE [LARGE SCALE GENOMIC DNA]</scope>
    <source>
        <strain evidence="8 9">2W32</strain>
    </source>
</reference>
<keyword evidence="9" id="KW-1185">Reference proteome</keyword>
<keyword evidence="4 6" id="KW-1133">Transmembrane helix</keyword>
<feature type="transmembrane region" description="Helical" evidence="6">
    <location>
        <begin position="383"/>
        <end position="404"/>
    </location>
</feature>
<evidence type="ECO:0000313" key="8">
    <source>
        <dbReference type="EMBL" id="NGP89886.1"/>
    </source>
</evidence>
<sequence length="495" mass="54823">MKSKQPRQSSVYTPIFTTFMTTGQAIFTVGLTTSAAFFILVIADFKGFSEFGMIAGIGLLFAIIAYLFFLPALLVLLERSPLLNLQKKSQEANINTYHTPNATTNSWKTIAIGIIGITIAITVISVIKLPDLQFEYDFGKLEPKYERYRELNQMAWKVYSDRKTRNAAYIIVDQASHAPKVASILRERASDDTATPTIREVEVFQDRYPSTSVEIRQKLKRLQKVRALLSDPFIEGNDSEVIQQLRSSASTRSKIPLDSLPEFIKAPFTSSNGTIGNLVIVYPSVGLSDGRNSMNFADDVGNVSLANGTTYYAGSTSIVASDMLQLMIAEAPTMLILIILFIIIFKLFILHRVKWMVFALLPLLGSFIWLFGLMDLLGWRINLYNLVVLPTILGIGDDSGIHIVHRYLEEDKRSIRTVLKSTGEHILVSGLTTMLGFSGLLFSIHPGMRSIGEVAILGIGLSLLAALITLPALLKLFTKQRDEDSTKNIAAAKAN</sequence>
<evidence type="ECO:0000256" key="6">
    <source>
        <dbReference type="SAM" id="Phobius"/>
    </source>
</evidence>
<evidence type="ECO:0000256" key="3">
    <source>
        <dbReference type="ARBA" id="ARBA00022692"/>
    </source>
</evidence>
<keyword evidence="3 6" id="KW-0812">Transmembrane</keyword>
<evidence type="ECO:0000313" key="9">
    <source>
        <dbReference type="Proteomes" id="UP000479132"/>
    </source>
</evidence>
<dbReference type="AlphaFoldDB" id="A0A6M1T376"/>
<keyword evidence="5 6" id="KW-0472">Membrane</keyword>
<dbReference type="GO" id="GO:0005886">
    <property type="term" value="C:plasma membrane"/>
    <property type="evidence" value="ECO:0007669"/>
    <property type="project" value="UniProtKB-SubCell"/>
</dbReference>
<keyword evidence="2" id="KW-1003">Cell membrane</keyword>
<evidence type="ECO:0000256" key="2">
    <source>
        <dbReference type="ARBA" id="ARBA00022475"/>
    </source>
</evidence>
<dbReference type="RefSeq" id="WP_165271084.1">
    <property type="nucleotide sequence ID" value="NZ_JAALLS010000026.1"/>
</dbReference>
<dbReference type="InterPro" id="IPR050545">
    <property type="entry name" value="Mycobact_MmpL"/>
</dbReference>
<feature type="transmembrane region" description="Helical" evidence="6">
    <location>
        <begin position="425"/>
        <end position="444"/>
    </location>
</feature>
<feature type="transmembrane region" description="Helical" evidence="6">
    <location>
        <begin position="12"/>
        <end position="42"/>
    </location>
</feature>
<feature type="transmembrane region" description="Helical" evidence="6">
    <location>
        <begin position="326"/>
        <end position="348"/>
    </location>
</feature>
<comment type="caution">
    <text evidence="8">The sequence shown here is derived from an EMBL/GenBank/DDBJ whole genome shotgun (WGS) entry which is preliminary data.</text>
</comment>
<organism evidence="8 9">
    <name type="scientific">Fodinibius halophilus</name>
    <dbReference type="NCBI Taxonomy" id="1736908"/>
    <lineage>
        <taxon>Bacteria</taxon>
        <taxon>Pseudomonadati</taxon>
        <taxon>Balneolota</taxon>
        <taxon>Balneolia</taxon>
        <taxon>Balneolales</taxon>
        <taxon>Balneolaceae</taxon>
        <taxon>Fodinibius</taxon>
    </lineage>
</organism>